<dbReference type="RefSeq" id="WP_237380644.1">
    <property type="nucleotide sequence ID" value="NZ_CP071793.1"/>
</dbReference>
<protein>
    <submittedName>
        <fullName evidence="1">Uncharacterized protein</fullName>
    </submittedName>
</protein>
<evidence type="ECO:0000313" key="1">
    <source>
        <dbReference type="EMBL" id="QTD50713.1"/>
    </source>
</evidence>
<dbReference type="EMBL" id="CP071793">
    <property type="protein sequence ID" value="QTD50713.1"/>
    <property type="molecule type" value="Genomic_DNA"/>
</dbReference>
<reference evidence="1" key="1">
    <citation type="submission" date="2021-03" db="EMBL/GenBank/DDBJ databases">
        <title>Acanthopleuribacteraceae sp. M133.</title>
        <authorList>
            <person name="Wang G."/>
        </authorList>
    </citation>
    <scope>NUCLEOTIDE SEQUENCE</scope>
    <source>
        <strain evidence="1">M133</strain>
    </source>
</reference>
<dbReference type="AlphaFoldDB" id="A0A8A4TMD5"/>
<keyword evidence="2" id="KW-1185">Reference proteome</keyword>
<gene>
    <name evidence="1" type="ORF">J3U87_34435</name>
</gene>
<proteinExistence type="predicted"/>
<dbReference type="Proteomes" id="UP000663929">
    <property type="component" value="Chromosome"/>
</dbReference>
<evidence type="ECO:0000313" key="2">
    <source>
        <dbReference type="Proteomes" id="UP000663929"/>
    </source>
</evidence>
<dbReference type="KEGG" id="scor:J3U87_34435"/>
<accession>A0A8A4TMD5</accession>
<organism evidence="1 2">
    <name type="scientific">Sulfidibacter corallicola</name>
    <dbReference type="NCBI Taxonomy" id="2818388"/>
    <lineage>
        <taxon>Bacteria</taxon>
        <taxon>Pseudomonadati</taxon>
        <taxon>Acidobacteriota</taxon>
        <taxon>Holophagae</taxon>
        <taxon>Acanthopleuribacterales</taxon>
        <taxon>Acanthopleuribacteraceae</taxon>
        <taxon>Sulfidibacter</taxon>
    </lineage>
</organism>
<name>A0A8A4TMD5_SULCO</name>
<sequence length="252" mass="28048">MAQSPELSGGEGFTFEGNVAAFYLTALLAEASAPGIKDRVVANVSVQQRDFGEQLDDIIVDFKDTNHNNARLSLQVKRSLIISKAKTNTDFREIIRDSWATFRKADFCKYVDRYGAVVGTVTPAKERAMNTLCGWARESLTTKHFEDRFAKDGNSNKDIRTAKSDITSLLNEMSEVVCTQEDVHQFLAHFVLISFPVHSEGVVNTSEAINHIRNCLDPNQSQKAPLVWSKMVQLARESAGKAVNLTGLDWYA</sequence>